<gene>
    <name evidence="1" type="ORF">OZSIB_4191</name>
</gene>
<comment type="caution">
    <text evidence="1">The sequence shown here is derived from an EMBL/GenBank/DDBJ whole genome shotgun (WGS) entry which is preliminary data.</text>
</comment>
<proteinExistence type="predicted"/>
<sequence>MPLSRGYDIMTDASTHQPLHDSPPAHDGAAVEVPVTRPFEGFTYLKKEWIDQEEGIEKVTFHMTLGPVNLAADWSRTQSFVMMPEWGSIPLRRTWIVRLPTHYEGQDHYLFHYFFQAQFTEGRERISPTFSQLVVPREFEYIDHSGEIIHVRLHWSVGPWSYPQDTELEVDGIEWGSEFSVSHALYRGHDPLYQKGRSLIMKRLPVPRRFRGLIWAPRGSEVVYCFQTVRFDGTVTTTHWDNNFGRDYALTI</sequence>
<evidence type="ECO:0000313" key="1">
    <source>
        <dbReference type="EMBL" id="RCK79719.1"/>
    </source>
</evidence>
<dbReference type="AlphaFoldDB" id="A0A367ZPP8"/>
<organism evidence="1 2">
    <name type="scientific">Candidatus Ozemobacter sibiricus</name>
    <dbReference type="NCBI Taxonomy" id="2268124"/>
    <lineage>
        <taxon>Bacteria</taxon>
        <taxon>Candidatus Ozemobacteria</taxon>
        <taxon>Candidatus Ozemobacterales</taxon>
        <taxon>Candidatus Ozemobacteraceae</taxon>
        <taxon>Candidatus Ozemobacter</taxon>
    </lineage>
</organism>
<dbReference type="EMBL" id="QOQW01000011">
    <property type="protein sequence ID" value="RCK79719.1"/>
    <property type="molecule type" value="Genomic_DNA"/>
</dbReference>
<protein>
    <submittedName>
        <fullName evidence="1">Uncharacterized protein</fullName>
    </submittedName>
</protein>
<accession>A0A367ZPP8</accession>
<dbReference type="Proteomes" id="UP000252355">
    <property type="component" value="Unassembled WGS sequence"/>
</dbReference>
<reference evidence="1 2" key="1">
    <citation type="submission" date="2018-05" db="EMBL/GenBank/DDBJ databases">
        <title>A metagenomic window into the 2 km-deep terrestrial subsurface aquifer revealed taxonomically and functionally diverse microbial community comprising novel uncultured bacterial lineages.</title>
        <authorList>
            <person name="Kadnikov V.V."/>
            <person name="Mardanov A.V."/>
            <person name="Beletsky A.V."/>
            <person name="Banks D."/>
            <person name="Pimenov N.V."/>
            <person name="Frank Y.A."/>
            <person name="Karnachuk O.V."/>
            <person name="Ravin N.V."/>
        </authorList>
    </citation>
    <scope>NUCLEOTIDE SEQUENCE [LARGE SCALE GENOMIC DNA]</scope>
    <source>
        <strain evidence="1">BY5</strain>
    </source>
</reference>
<evidence type="ECO:0000313" key="2">
    <source>
        <dbReference type="Proteomes" id="UP000252355"/>
    </source>
</evidence>
<name>A0A367ZPP8_9BACT</name>